<dbReference type="InterPro" id="IPR011009">
    <property type="entry name" value="Kinase-like_dom_sf"/>
</dbReference>
<evidence type="ECO:0000256" key="6">
    <source>
        <dbReference type="SAM" id="MobiDB-lite"/>
    </source>
</evidence>
<dbReference type="GO" id="GO:0004674">
    <property type="term" value="F:protein serine/threonine kinase activity"/>
    <property type="evidence" value="ECO:0007669"/>
    <property type="project" value="UniProtKB-KW"/>
</dbReference>
<keyword evidence="2" id="KW-0808">Transferase</keyword>
<keyword evidence="3" id="KW-0547">Nucleotide-binding</keyword>
<dbReference type="PROSITE" id="PS00108">
    <property type="entry name" value="PROTEIN_KINASE_ST"/>
    <property type="match status" value="1"/>
</dbReference>
<dbReference type="EC" id="2.7.11.1" evidence="1"/>
<dbReference type="PANTHER" id="PTHR43671:SF13">
    <property type="entry name" value="SERINE_THREONINE-PROTEIN KINASE NEK2"/>
    <property type="match status" value="1"/>
</dbReference>
<dbReference type="SUPFAM" id="SSF56112">
    <property type="entry name" value="Protein kinase-like (PK-like)"/>
    <property type="match status" value="1"/>
</dbReference>
<dbReference type="OrthoDB" id="5497928at2"/>
<feature type="domain" description="Protein kinase" evidence="7">
    <location>
        <begin position="18"/>
        <end position="264"/>
    </location>
</feature>
<dbReference type="PANTHER" id="PTHR43671">
    <property type="entry name" value="SERINE/THREONINE-PROTEIN KINASE NEK"/>
    <property type="match status" value="1"/>
</dbReference>
<gene>
    <name evidence="8" type="ORF">SAMN05444920_10865</name>
</gene>
<evidence type="ECO:0000313" key="9">
    <source>
        <dbReference type="Proteomes" id="UP000236732"/>
    </source>
</evidence>
<dbReference type="PROSITE" id="PS50011">
    <property type="entry name" value="PROTEIN_KINASE_DOM"/>
    <property type="match status" value="1"/>
</dbReference>
<feature type="compositionally biased region" description="Pro residues" evidence="6">
    <location>
        <begin position="287"/>
        <end position="317"/>
    </location>
</feature>
<evidence type="ECO:0000256" key="4">
    <source>
        <dbReference type="ARBA" id="ARBA00022777"/>
    </source>
</evidence>
<dbReference type="InterPro" id="IPR000719">
    <property type="entry name" value="Prot_kinase_dom"/>
</dbReference>
<dbReference type="AlphaFoldDB" id="A0A1H6E7H7"/>
<dbReference type="InterPro" id="IPR050660">
    <property type="entry name" value="NEK_Ser/Thr_kinase"/>
</dbReference>
<name>A0A1H6E7H7_9ACTN</name>
<dbReference type="Pfam" id="PF00069">
    <property type="entry name" value="Pkinase"/>
    <property type="match status" value="1"/>
</dbReference>
<evidence type="ECO:0000313" key="8">
    <source>
        <dbReference type="EMBL" id="SEG93221.1"/>
    </source>
</evidence>
<sequence length="547" mass="57093">MAHVEPLREDDPPAVGTYRLLGRLGAGGQGTVYLGQGPDGRAVAVKVLREGTGFDERFAKEIAAARRVEPFCIAQVLDASLGAQPYIVTEYVEGPSLQQAGRHSGAGLQRLAVATATALAAIHEAGIVHRDFKPANVLLGPGGPRVIDFGIARALDEAVTHTSGIVGTPAYMAPEQLGGHQVGPQADVFAWASVMVWAGTGTPPFGQDTLPAIINRILNNEPQLGDLPHPMRSIVYDCLAKDPRNRPTMRDVILRLLSGQNPMPGQGYMSGPGQGPGTGPGTGPMPGQGPMPGPGMRPMPGQGPGPMPGRGPMPGQGPMPGRRAGGRRVGLPVAVSVSVSGIMVAALVAGAVWFSSNPGDPTTATLALTSPSPSTTKSTKGTKATTSPKSTKPTKKPTTRPTTAKPTTPKTTAASTPTPARTTKRPSPTPVRTTKKPVVSARAGILEIEMKGGPGQEQGSGCYMPPVGFQTYVETTKREIWVSSAWILDGKSLGQRKNWVSADVYTAFVSSGQYMLKAGRHSLTLKVTSPSVTQKTLNFNVCAMPTW</sequence>
<protein>
    <recommendedName>
        <fullName evidence="1">non-specific serine/threonine protein kinase</fullName>
        <ecNumber evidence="1">2.7.11.1</ecNumber>
    </recommendedName>
</protein>
<accession>A0A1H6E7H7</accession>
<feature type="region of interest" description="Disordered" evidence="6">
    <location>
        <begin position="261"/>
        <end position="326"/>
    </location>
</feature>
<feature type="compositionally biased region" description="Gly residues" evidence="6">
    <location>
        <begin position="268"/>
        <end position="286"/>
    </location>
</feature>
<dbReference type="Proteomes" id="UP000236732">
    <property type="component" value="Unassembled WGS sequence"/>
</dbReference>
<evidence type="ECO:0000256" key="2">
    <source>
        <dbReference type="ARBA" id="ARBA00022679"/>
    </source>
</evidence>
<evidence type="ECO:0000256" key="3">
    <source>
        <dbReference type="ARBA" id="ARBA00022741"/>
    </source>
</evidence>
<keyword evidence="9" id="KW-1185">Reference proteome</keyword>
<keyword evidence="8" id="KW-0723">Serine/threonine-protein kinase</keyword>
<organism evidence="8 9">
    <name type="scientific">Nonomuraea solani</name>
    <dbReference type="NCBI Taxonomy" id="1144553"/>
    <lineage>
        <taxon>Bacteria</taxon>
        <taxon>Bacillati</taxon>
        <taxon>Actinomycetota</taxon>
        <taxon>Actinomycetes</taxon>
        <taxon>Streptosporangiales</taxon>
        <taxon>Streptosporangiaceae</taxon>
        <taxon>Nonomuraea</taxon>
    </lineage>
</organism>
<reference evidence="8 9" key="1">
    <citation type="submission" date="2016-10" db="EMBL/GenBank/DDBJ databases">
        <authorList>
            <person name="de Groot N.N."/>
        </authorList>
    </citation>
    <scope>NUCLEOTIDE SEQUENCE [LARGE SCALE GENOMIC DNA]</scope>
    <source>
        <strain evidence="8 9">CGMCC 4.7037</strain>
    </source>
</reference>
<dbReference type="GO" id="GO:0005524">
    <property type="term" value="F:ATP binding"/>
    <property type="evidence" value="ECO:0007669"/>
    <property type="project" value="UniProtKB-KW"/>
</dbReference>
<dbReference type="InterPro" id="IPR008271">
    <property type="entry name" value="Ser/Thr_kinase_AS"/>
</dbReference>
<feature type="compositionally biased region" description="Low complexity" evidence="6">
    <location>
        <begin position="399"/>
        <end position="421"/>
    </location>
</feature>
<proteinExistence type="predicted"/>
<dbReference type="RefSeq" id="WP_103958915.1">
    <property type="nucleotide sequence ID" value="NZ_FNVT01000008.1"/>
</dbReference>
<dbReference type="CDD" id="cd14014">
    <property type="entry name" value="STKc_PknB_like"/>
    <property type="match status" value="1"/>
</dbReference>
<evidence type="ECO:0000259" key="7">
    <source>
        <dbReference type="PROSITE" id="PS50011"/>
    </source>
</evidence>
<dbReference type="Gene3D" id="3.30.200.20">
    <property type="entry name" value="Phosphorylase Kinase, domain 1"/>
    <property type="match status" value="1"/>
</dbReference>
<dbReference type="Gene3D" id="1.10.510.10">
    <property type="entry name" value="Transferase(Phosphotransferase) domain 1"/>
    <property type="match status" value="1"/>
</dbReference>
<evidence type="ECO:0000256" key="5">
    <source>
        <dbReference type="ARBA" id="ARBA00022840"/>
    </source>
</evidence>
<dbReference type="EMBL" id="FNVT01000008">
    <property type="protein sequence ID" value="SEG93221.1"/>
    <property type="molecule type" value="Genomic_DNA"/>
</dbReference>
<evidence type="ECO:0000256" key="1">
    <source>
        <dbReference type="ARBA" id="ARBA00012513"/>
    </source>
</evidence>
<keyword evidence="4 8" id="KW-0418">Kinase</keyword>
<feature type="region of interest" description="Disordered" evidence="6">
    <location>
        <begin position="364"/>
        <end position="437"/>
    </location>
</feature>
<keyword evidence="5" id="KW-0067">ATP-binding</keyword>
<feature type="compositionally biased region" description="Low complexity" evidence="6">
    <location>
        <begin position="364"/>
        <end position="391"/>
    </location>
</feature>